<dbReference type="InterPro" id="IPR004045">
    <property type="entry name" value="Glutathione_S-Trfase_N"/>
</dbReference>
<dbReference type="InterPro" id="IPR036249">
    <property type="entry name" value="Thioredoxin-like_sf"/>
</dbReference>
<keyword evidence="5" id="KW-1185">Reference proteome</keyword>
<dbReference type="Gene3D" id="3.40.30.10">
    <property type="entry name" value="Glutaredoxin"/>
    <property type="match status" value="1"/>
</dbReference>
<evidence type="ECO:0000256" key="1">
    <source>
        <dbReference type="ARBA" id="ARBA00011738"/>
    </source>
</evidence>
<dbReference type="Pfam" id="PF14497">
    <property type="entry name" value="GST_C_3"/>
    <property type="match status" value="1"/>
</dbReference>
<proteinExistence type="predicted"/>
<dbReference type="InterPro" id="IPR004046">
    <property type="entry name" value="GST_C"/>
</dbReference>
<dbReference type="SUPFAM" id="SSF47616">
    <property type="entry name" value="GST C-terminal domain-like"/>
    <property type="match status" value="1"/>
</dbReference>
<dbReference type="PANTHER" id="PTHR43969">
    <property type="entry name" value="GLUTATHIONE S TRANSFERASE D10, ISOFORM A-RELATED"/>
    <property type="match status" value="1"/>
</dbReference>
<dbReference type="Gene3D" id="1.20.1050.10">
    <property type="match status" value="1"/>
</dbReference>
<name>A0A9N9MHC0_9CUCU</name>
<evidence type="ECO:0000259" key="3">
    <source>
        <dbReference type="Pfam" id="PF14497"/>
    </source>
</evidence>
<dbReference type="PANTHER" id="PTHR43969:SF4">
    <property type="entry name" value="FI01423P-RELATED"/>
    <property type="match status" value="1"/>
</dbReference>
<dbReference type="FunFam" id="1.20.1050.10:FF:000007">
    <property type="entry name" value="Glutathione S-transferase 1-1"/>
    <property type="match status" value="1"/>
</dbReference>
<dbReference type="SUPFAM" id="SSF52833">
    <property type="entry name" value="Thioredoxin-like"/>
    <property type="match status" value="1"/>
</dbReference>
<dbReference type="OrthoDB" id="2309723at2759"/>
<dbReference type="EMBL" id="OU892286">
    <property type="protein sequence ID" value="CAG9761827.1"/>
    <property type="molecule type" value="Genomic_DNA"/>
</dbReference>
<reference evidence="4" key="1">
    <citation type="submission" date="2022-01" db="EMBL/GenBank/DDBJ databases">
        <authorList>
            <person name="King R."/>
        </authorList>
    </citation>
    <scope>NUCLEOTIDE SEQUENCE</scope>
</reference>
<evidence type="ECO:0000259" key="2">
    <source>
        <dbReference type="Pfam" id="PF13417"/>
    </source>
</evidence>
<dbReference type="GO" id="GO:0006749">
    <property type="term" value="P:glutathione metabolic process"/>
    <property type="evidence" value="ECO:0007669"/>
    <property type="project" value="TreeGrafter"/>
</dbReference>
<comment type="subunit">
    <text evidence="1">Homodimer.</text>
</comment>
<dbReference type="Pfam" id="PF13417">
    <property type="entry name" value="GST_N_3"/>
    <property type="match status" value="1"/>
</dbReference>
<evidence type="ECO:0000313" key="4">
    <source>
        <dbReference type="EMBL" id="CAG9761827.1"/>
    </source>
</evidence>
<feature type="domain" description="Glutathione S-transferase C-terminal" evidence="3">
    <location>
        <begin position="131"/>
        <end position="196"/>
    </location>
</feature>
<evidence type="ECO:0000313" key="5">
    <source>
        <dbReference type="Proteomes" id="UP001152799"/>
    </source>
</evidence>
<dbReference type="Proteomes" id="UP001152799">
    <property type="component" value="Chromosome 10"/>
</dbReference>
<dbReference type="InterPro" id="IPR040079">
    <property type="entry name" value="Glutathione_S-Trfase"/>
</dbReference>
<dbReference type="CDD" id="cd03177">
    <property type="entry name" value="GST_C_Delta_Epsilon"/>
    <property type="match status" value="1"/>
</dbReference>
<dbReference type="GO" id="GO:0004364">
    <property type="term" value="F:glutathione transferase activity"/>
    <property type="evidence" value="ECO:0007669"/>
    <property type="project" value="TreeGrafter"/>
</dbReference>
<protein>
    <recommendedName>
        <fullName evidence="6">Glutathione S-transferase</fullName>
    </recommendedName>
</protein>
<evidence type="ECO:0008006" key="6">
    <source>
        <dbReference type="Google" id="ProtNLM"/>
    </source>
</evidence>
<feature type="domain" description="GST N-terminal" evidence="2">
    <location>
        <begin position="5"/>
        <end position="82"/>
    </location>
</feature>
<dbReference type="SFLD" id="SFLDG00358">
    <property type="entry name" value="Main_(cytGST)"/>
    <property type="match status" value="1"/>
</dbReference>
<dbReference type="SFLD" id="SFLDG01153">
    <property type="entry name" value="Main.4:_Theta-like"/>
    <property type="match status" value="1"/>
</dbReference>
<sequence length="219" mass="24782">MALKLYSTLGSPAARASILTLRALGLKDKIQIINVNLVALDHLKPEYVEKNPLHTVPMLEDGNFILYDSHAINAYLVNKYADNDALYPKDPQKRALVDSMAHFDTGYLFARVGRINNAIFMQDKSADFNQMKIELAEVYDLLELILQKRIFVAGEQLTIADFSIVATLSNAEVFCPVDAKKHPKITAWNEKMKQLPYYSINEKGSQLFRELMTNLSSKL</sequence>
<dbReference type="InterPro" id="IPR036282">
    <property type="entry name" value="Glutathione-S-Trfase_C_sf"/>
</dbReference>
<gene>
    <name evidence="4" type="ORF">CEUTPL_LOCUS2520</name>
</gene>
<dbReference type="FunFam" id="3.40.30.10:FF:000034">
    <property type="entry name" value="glutathione S-transferase 1"/>
    <property type="match status" value="1"/>
</dbReference>
<organism evidence="4 5">
    <name type="scientific">Ceutorhynchus assimilis</name>
    <name type="common">cabbage seed weevil</name>
    <dbReference type="NCBI Taxonomy" id="467358"/>
    <lineage>
        <taxon>Eukaryota</taxon>
        <taxon>Metazoa</taxon>
        <taxon>Ecdysozoa</taxon>
        <taxon>Arthropoda</taxon>
        <taxon>Hexapoda</taxon>
        <taxon>Insecta</taxon>
        <taxon>Pterygota</taxon>
        <taxon>Neoptera</taxon>
        <taxon>Endopterygota</taxon>
        <taxon>Coleoptera</taxon>
        <taxon>Polyphaga</taxon>
        <taxon>Cucujiformia</taxon>
        <taxon>Curculionidae</taxon>
        <taxon>Ceutorhynchinae</taxon>
        <taxon>Ceutorhynchus</taxon>
    </lineage>
</organism>
<accession>A0A9N9MHC0</accession>
<dbReference type="SFLD" id="SFLDS00019">
    <property type="entry name" value="Glutathione_Transferase_(cytos"/>
    <property type="match status" value="1"/>
</dbReference>
<dbReference type="AlphaFoldDB" id="A0A9N9MHC0"/>